<evidence type="ECO:0000256" key="6">
    <source>
        <dbReference type="SAM" id="Phobius"/>
    </source>
</evidence>
<dbReference type="InterPro" id="IPR003594">
    <property type="entry name" value="HATPase_dom"/>
</dbReference>
<dbReference type="SUPFAM" id="SSF47384">
    <property type="entry name" value="Homodimeric domain of signal transducing histidine kinase"/>
    <property type="match status" value="1"/>
</dbReference>
<feature type="domain" description="Histidine kinase" evidence="7">
    <location>
        <begin position="292"/>
        <end position="515"/>
    </location>
</feature>
<keyword evidence="6" id="KW-1133">Transmembrane helix</keyword>
<feature type="domain" description="Response regulatory" evidence="8">
    <location>
        <begin position="586"/>
        <end position="705"/>
    </location>
</feature>
<dbReference type="PANTHER" id="PTHR43065:SF42">
    <property type="entry name" value="TWO-COMPONENT SENSOR PPRA"/>
    <property type="match status" value="1"/>
</dbReference>
<comment type="catalytic activity">
    <reaction evidence="1">
        <text>ATP + protein L-histidine = ADP + protein N-phospho-L-histidine.</text>
        <dbReference type="EC" id="2.7.13.3"/>
    </reaction>
</comment>
<dbReference type="Gene3D" id="3.40.50.2300">
    <property type="match status" value="1"/>
</dbReference>
<dbReference type="SUPFAM" id="SSF55874">
    <property type="entry name" value="ATPase domain of HSP90 chaperone/DNA topoisomerase II/histidine kinase"/>
    <property type="match status" value="1"/>
</dbReference>
<dbReference type="InterPro" id="IPR005467">
    <property type="entry name" value="His_kinase_dom"/>
</dbReference>
<dbReference type="Pfam" id="PF02518">
    <property type="entry name" value="HATPase_c"/>
    <property type="match status" value="1"/>
</dbReference>
<dbReference type="CDD" id="cd17546">
    <property type="entry name" value="REC_hyHK_CKI1_RcsC-like"/>
    <property type="match status" value="1"/>
</dbReference>
<dbReference type="Proteomes" id="UP000199531">
    <property type="component" value="Unassembled WGS sequence"/>
</dbReference>
<organism evidence="9 10">
    <name type="scientific">Brachymonas denitrificans DSM 15123</name>
    <dbReference type="NCBI Taxonomy" id="1121117"/>
    <lineage>
        <taxon>Bacteria</taxon>
        <taxon>Pseudomonadati</taxon>
        <taxon>Pseudomonadota</taxon>
        <taxon>Betaproteobacteria</taxon>
        <taxon>Burkholderiales</taxon>
        <taxon>Comamonadaceae</taxon>
        <taxon>Brachymonas</taxon>
    </lineage>
</organism>
<dbReference type="SMART" id="SM00388">
    <property type="entry name" value="HisKA"/>
    <property type="match status" value="1"/>
</dbReference>
<dbReference type="STRING" id="1121117.SAMN02745977_02095"/>
<dbReference type="InterPro" id="IPR003661">
    <property type="entry name" value="HisK_dim/P_dom"/>
</dbReference>
<dbReference type="InterPro" id="IPR036097">
    <property type="entry name" value="HisK_dim/P_sf"/>
</dbReference>
<evidence type="ECO:0000259" key="8">
    <source>
        <dbReference type="PROSITE" id="PS50110"/>
    </source>
</evidence>
<protein>
    <recommendedName>
        <fullName evidence="2">histidine kinase</fullName>
        <ecNumber evidence="2">2.7.13.3</ecNumber>
    </recommendedName>
</protein>
<proteinExistence type="predicted"/>
<feature type="transmembrane region" description="Helical" evidence="6">
    <location>
        <begin position="240"/>
        <end position="259"/>
    </location>
</feature>
<dbReference type="PRINTS" id="PR00344">
    <property type="entry name" value="BCTRLSENSOR"/>
</dbReference>
<dbReference type="Gene3D" id="3.30.565.10">
    <property type="entry name" value="Histidine kinase-like ATPase, C-terminal domain"/>
    <property type="match status" value="1"/>
</dbReference>
<dbReference type="EC" id="2.7.13.3" evidence="2"/>
<dbReference type="InterPro" id="IPR004358">
    <property type="entry name" value="Sig_transdc_His_kin-like_C"/>
</dbReference>
<dbReference type="Pfam" id="PF00512">
    <property type="entry name" value="HisKA"/>
    <property type="match status" value="1"/>
</dbReference>
<evidence type="ECO:0000256" key="3">
    <source>
        <dbReference type="ARBA" id="ARBA00022553"/>
    </source>
</evidence>
<dbReference type="AlphaFoldDB" id="A0A1H8JL25"/>
<dbReference type="Gene3D" id="1.10.287.130">
    <property type="match status" value="1"/>
</dbReference>
<feature type="modified residue" description="4-aspartylphosphate" evidence="4">
    <location>
        <position position="637"/>
    </location>
</feature>
<keyword evidence="6" id="KW-0472">Membrane</keyword>
<evidence type="ECO:0000259" key="7">
    <source>
        <dbReference type="PROSITE" id="PS50109"/>
    </source>
</evidence>
<name>A0A1H8JL25_9BURK</name>
<evidence type="ECO:0000256" key="1">
    <source>
        <dbReference type="ARBA" id="ARBA00000085"/>
    </source>
</evidence>
<dbReference type="SMART" id="SM00387">
    <property type="entry name" value="HATPase_c"/>
    <property type="match status" value="1"/>
</dbReference>
<dbReference type="SMART" id="SM00448">
    <property type="entry name" value="REC"/>
    <property type="match status" value="1"/>
</dbReference>
<keyword evidence="6" id="KW-0812">Transmembrane</keyword>
<keyword evidence="10" id="KW-1185">Reference proteome</keyword>
<dbReference type="PROSITE" id="PS50110">
    <property type="entry name" value="RESPONSE_REGULATORY"/>
    <property type="match status" value="1"/>
</dbReference>
<accession>A0A1H8JL25</accession>
<reference evidence="9 10" key="1">
    <citation type="submission" date="2016-10" db="EMBL/GenBank/DDBJ databases">
        <authorList>
            <person name="de Groot N.N."/>
        </authorList>
    </citation>
    <scope>NUCLEOTIDE SEQUENCE [LARGE SCALE GENOMIC DNA]</scope>
    <source>
        <strain evidence="9 10">DSM 15123</strain>
    </source>
</reference>
<sequence length="708" mass="76236">MAWVALLLVWVMLAVLTASALWVMRVSTLRDQQRALHTLAVVVSDELERGLDGVDEGLTAIANAIEEDGMPDDAAEASARLRRRVELMPMAQTLWLLDPQGRGVTRSDAIGFPPVDGFAPPLKANAVESLSFSRPFADPSAARPLVAIALPMETARYGWVVAGVPADVLLGAFQSALPEDEAEMRVSRSDGTLLASTDGSPLSRHVHLAEHVLIEGYGLQVDLFRSRDVVLHDWRASAQMAAVLLVLLAAVMAAALWILQRAQRRHEQAQQALRLQQARGERLEALGRMAGEVAHDFNNVLGAIAGYGEMALDKAEPGSAQARQLDRLIGATARGRALTERILAFSRGGARRSVVFVLQTVVEEVLEHVRSLKQPGIRLDVQLAAPEGRVRGDPAQAYQAVLNLCVNALQAMPEGGVLQVSLGQERVDAEQVLSHSRLSAGEWLRLVVADEGRGIDPVSMEHLLEPFYTTRAGEGGTGLGLAVVHGAVVELHGAIDVQSQPGEGARFALWLPVCAPVQEQHRAQPWKPGQERGQEQGQDSPSSQEFGQGRLPPAAGDSLHSALPSLEPESGPDRDQGKTWGRVPARVLVLDDEPELAALTATTLKSLGLDATAETRPLRAFDMLQTQPSHFAALITDERMPELTGTELVLRLREAGGALEQLPVILLTGQGGPMLAARAAELGIRHILRKPLERQELADALSSLLQKP</sequence>
<gene>
    <name evidence="9" type="ORF">SAMN02745977_02095</name>
</gene>
<evidence type="ECO:0000313" key="9">
    <source>
        <dbReference type="EMBL" id="SEN81430.1"/>
    </source>
</evidence>
<dbReference type="InterPro" id="IPR036890">
    <property type="entry name" value="HATPase_C_sf"/>
</dbReference>
<dbReference type="InterPro" id="IPR001789">
    <property type="entry name" value="Sig_transdc_resp-reg_receiver"/>
</dbReference>
<keyword evidence="9" id="KW-0418">Kinase</keyword>
<dbReference type="Pfam" id="PF00072">
    <property type="entry name" value="Response_reg"/>
    <property type="match status" value="1"/>
</dbReference>
<dbReference type="PROSITE" id="PS50109">
    <property type="entry name" value="HIS_KIN"/>
    <property type="match status" value="1"/>
</dbReference>
<keyword evidence="3 4" id="KW-0597">Phosphoprotein</keyword>
<dbReference type="SUPFAM" id="SSF52172">
    <property type="entry name" value="CheY-like"/>
    <property type="match status" value="1"/>
</dbReference>
<keyword evidence="9" id="KW-0808">Transferase</keyword>
<evidence type="ECO:0000256" key="4">
    <source>
        <dbReference type="PROSITE-ProRule" id="PRU00169"/>
    </source>
</evidence>
<dbReference type="Gene3D" id="3.30.450.20">
    <property type="entry name" value="PAS domain"/>
    <property type="match status" value="1"/>
</dbReference>
<dbReference type="InterPro" id="IPR011006">
    <property type="entry name" value="CheY-like_superfamily"/>
</dbReference>
<feature type="compositionally biased region" description="Polar residues" evidence="5">
    <location>
        <begin position="535"/>
        <end position="546"/>
    </location>
</feature>
<feature type="region of interest" description="Disordered" evidence="5">
    <location>
        <begin position="520"/>
        <end position="579"/>
    </location>
</feature>
<dbReference type="GO" id="GO:0000155">
    <property type="term" value="F:phosphorelay sensor kinase activity"/>
    <property type="evidence" value="ECO:0007669"/>
    <property type="project" value="InterPro"/>
</dbReference>
<dbReference type="PANTHER" id="PTHR43065">
    <property type="entry name" value="SENSOR HISTIDINE KINASE"/>
    <property type="match status" value="1"/>
</dbReference>
<evidence type="ECO:0000313" key="10">
    <source>
        <dbReference type="Proteomes" id="UP000199531"/>
    </source>
</evidence>
<dbReference type="EMBL" id="FOCW01000007">
    <property type="protein sequence ID" value="SEN81430.1"/>
    <property type="molecule type" value="Genomic_DNA"/>
</dbReference>
<evidence type="ECO:0000256" key="5">
    <source>
        <dbReference type="SAM" id="MobiDB-lite"/>
    </source>
</evidence>
<evidence type="ECO:0000256" key="2">
    <source>
        <dbReference type="ARBA" id="ARBA00012438"/>
    </source>
</evidence>